<evidence type="ECO:0000313" key="1">
    <source>
        <dbReference type="EMBL" id="GAI97436.1"/>
    </source>
</evidence>
<accession>X1U1D5</accession>
<name>X1U1D5_9ZZZZ</name>
<comment type="caution">
    <text evidence="1">The sequence shown here is derived from an EMBL/GenBank/DDBJ whole genome shotgun (WGS) entry which is preliminary data.</text>
</comment>
<sequence>MNKNNAAQLGQRVLENTIKVIMDLPDDEKMVLGTEVLTKEEIIKKFWADELFAFRMAEQLDKTVKEFLFRTQWNNARRTQKRNNPGS</sequence>
<protein>
    <submittedName>
        <fullName evidence="1">Uncharacterized protein</fullName>
    </submittedName>
</protein>
<gene>
    <name evidence="1" type="ORF">S12H4_39086</name>
</gene>
<dbReference type="AlphaFoldDB" id="X1U1D5"/>
<dbReference type="EMBL" id="BARW01023591">
    <property type="protein sequence ID" value="GAI97436.1"/>
    <property type="molecule type" value="Genomic_DNA"/>
</dbReference>
<proteinExistence type="predicted"/>
<organism evidence="1">
    <name type="scientific">marine sediment metagenome</name>
    <dbReference type="NCBI Taxonomy" id="412755"/>
    <lineage>
        <taxon>unclassified sequences</taxon>
        <taxon>metagenomes</taxon>
        <taxon>ecological metagenomes</taxon>
    </lineage>
</organism>
<reference evidence="1" key="1">
    <citation type="journal article" date="2014" name="Front. Microbiol.">
        <title>High frequency of phylogenetically diverse reductive dehalogenase-homologous genes in deep subseafloor sedimentary metagenomes.</title>
        <authorList>
            <person name="Kawai M."/>
            <person name="Futagami T."/>
            <person name="Toyoda A."/>
            <person name="Takaki Y."/>
            <person name="Nishi S."/>
            <person name="Hori S."/>
            <person name="Arai W."/>
            <person name="Tsubouchi T."/>
            <person name="Morono Y."/>
            <person name="Uchiyama I."/>
            <person name="Ito T."/>
            <person name="Fujiyama A."/>
            <person name="Inagaki F."/>
            <person name="Takami H."/>
        </authorList>
    </citation>
    <scope>NUCLEOTIDE SEQUENCE</scope>
    <source>
        <strain evidence="1">Expedition CK06-06</strain>
    </source>
</reference>